<dbReference type="OrthoDB" id="3560868at2759"/>
<dbReference type="PANTHER" id="PTHR10039">
    <property type="entry name" value="AMELOGENIN"/>
    <property type="match status" value="1"/>
</dbReference>
<accession>A0A2J6RWK3</accession>
<dbReference type="AlphaFoldDB" id="A0A2J6RWK3"/>
<reference evidence="1 2" key="1">
    <citation type="submission" date="2016-04" db="EMBL/GenBank/DDBJ databases">
        <title>A degradative enzymes factory behind the ericoid mycorrhizal symbiosis.</title>
        <authorList>
            <consortium name="DOE Joint Genome Institute"/>
            <person name="Martino E."/>
            <person name="Morin E."/>
            <person name="Grelet G."/>
            <person name="Kuo A."/>
            <person name="Kohler A."/>
            <person name="Daghino S."/>
            <person name="Barry K."/>
            <person name="Choi C."/>
            <person name="Cichocki N."/>
            <person name="Clum A."/>
            <person name="Copeland A."/>
            <person name="Hainaut M."/>
            <person name="Haridas S."/>
            <person name="Labutti K."/>
            <person name="Lindquist E."/>
            <person name="Lipzen A."/>
            <person name="Khouja H.-R."/>
            <person name="Murat C."/>
            <person name="Ohm R."/>
            <person name="Olson A."/>
            <person name="Spatafora J."/>
            <person name="Veneault-Fourrey C."/>
            <person name="Henrissat B."/>
            <person name="Grigoriev I."/>
            <person name="Martin F."/>
            <person name="Perotto S."/>
        </authorList>
    </citation>
    <scope>NUCLEOTIDE SEQUENCE [LARGE SCALE GENOMIC DNA]</scope>
    <source>
        <strain evidence="1 2">F</strain>
    </source>
</reference>
<evidence type="ECO:0000313" key="2">
    <source>
        <dbReference type="Proteomes" id="UP000235786"/>
    </source>
</evidence>
<gene>
    <name evidence="1" type="ORF">L207DRAFT_581519</name>
</gene>
<dbReference type="Proteomes" id="UP000235786">
    <property type="component" value="Unassembled WGS sequence"/>
</dbReference>
<dbReference type="STRING" id="1149755.A0A2J6RWK3"/>
<keyword evidence="2" id="KW-1185">Reference proteome</keyword>
<proteinExistence type="predicted"/>
<dbReference type="EMBL" id="KZ613943">
    <property type="protein sequence ID" value="PMD42873.1"/>
    <property type="molecule type" value="Genomic_DNA"/>
</dbReference>
<organism evidence="1 2">
    <name type="scientific">Hyaloscypha variabilis (strain UAMH 11265 / GT02V1 / F)</name>
    <name type="common">Meliniomyces variabilis</name>
    <dbReference type="NCBI Taxonomy" id="1149755"/>
    <lineage>
        <taxon>Eukaryota</taxon>
        <taxon>Fungi</taxon>
        <taxon>Dikarya</taxon>
        <taxon>Ascomycota</taxon>
        <taxon>Pezizomycotina</taxon>
        <taxon>Leotiomycetes</taxon>
        <taxon>Helotiales</taxon>
        <taxon>Hyaloscyphaceae</taxon>
        <taxon>Hyaloscypha</taxon>
        <taxon>Hyaloscypha variabilis</taxon>
    </lineage>
</organism>
<evidence type="ECO:0000313" key="1">
    <source>
        <dbReference type="EMBL" id="PMD42873.1"/>
    </source>
</evidence>
<name>A0A2J6RWK3_HYAVF</name>
<dbReference type="PANTHER" id="PTHR10039:SF15">
    <property type="entry name" value="NACHT DOMAIN-CONTAINING PROTEIN"/>
    <property type="match status" value="1"/>
</dbReference>
<sequence length="1054" mass="119284">MYNRISDLICQGNSDEQSLVTEVITWLSCSKRLLTTYEFYEAIKIKSPDKWGDTGDDISDFSQAVLLSCGGLVEREKVYSPYPGFEVETFRFIHLSVQDFYLVLGKLENDRNMPKKTQTSIALSCIASEAHCEISRVCLQYLTYSMPAQPLSGRLGFDVSPLQLDVAFPLLQYSALTWIPHIEETKEIYLGFGSNQKFLEQARKLLSQLSQFLSKKIVLMAWIETSYVFKKIPSADGLQKWSEHMVCIMKKSTGVEAGLLDICKDALEFGEYLKTLDTDWSAHLIESPESIWEEIAAFTPSRFLAENKSTVVMSLVTNVSSGPKRSTKYLSKISEATSDGRYVHVLMEIRNTGQRHDGAFLTQLHHLALDWTALFEVWSISDSIYHILEHSIEIPLPAEEIKVQIYQSFWCGATSEAQTYNWKLRFPTSIGANTMTFSILRTIYRFHSAEKAASSRLQSIQLPLDADQTLSTLWSQYTPSNHQTLGTTPAFTFASPLEIGGDFYLYWITFSEDGKSLVFTDQRLRCPKTVALFEMGDCEKLGVSFIRSIVLTDYAEPGSETIKNLDIAFHPKEALIGFIFAESVYLWSYKQVILDSSEPAKLCLESDKAKNLEFSRCGRSIVLWTVSSKLPIVEPIPRDILNLDPSQDIAVTSSLLAGASDKVTSTILLSSMSSFSTLPIGKNMGEMLKFDMVSDTSPIQPLNNIGLPTISTTQQLSRITFTDGLDYVMHDYNRRDLNSGPRNLYPTSMIQGNHTTTHGDGSSSGIVSDFSTDRITLRTWSNAGGVPEEMASNFPQDLEDFVQVILNKKAEVWCSFSNSNDIHLPAVVLRERGSLRSPSRVLQEVQPDMDATTSLVRVTKSATTAIQACPFETGHKYRSLHAGMRISSNHIPSPLGQGPRLWKEVCREGSIEFQFDILWDQLYPMPGWNNISEYLSTTIELSLDQLHHYRILAVEYHGEQRQVAFKPKNPFLMMRPSTRFRHIAVMKRTSSARFALHKRELDSYYEQVTCFNFYGPLFMKSKTGVKEVHGYIEKMAWFSMWMSKKMVRKTIRLG</sequence>
<protein>
    <submittedName>
        <fullName evidence="1">Uncharacterized protein</fullName>
    </submittedName>
</protein>